<comment type="caution">
    <text evidence="2">The sequence shown here is derived from an EMBL/GenBank/DDBJ whole genome shotgun (WGS) entry which is preliminary data.</text>
</comment>
<organism evidence="2 3">
    <name type="scientific">Cryobacterium zongtaii</name>
    <dbReference type="NCBI Taxonomy" id="1259217"/>
    <lineage>
        <taxon>Bacteria</taxon>
        <taxon>Bacillati</taxon>
        <taxon>Actinomycetota</taxon>
        <taxon>Actinomycetes</taxon>
        <taxon>Micrococcales</taxon>
        <taxon>Microbacteriaceae</taxon>
        <taxon>Cryobacterium</taxon>
    </lineage>
</organism>
<dbReference type="SUPFAM" id="SSF54427">
    <property type="entry name" value="NTF2-like"/>
    <property type="match status" value="1"/>
</dbReference>
<evidence type="ECO:0000313" key="3">
    <source>
        <dbReference type="Proteomes" id="UP000237340"/>
    </source>
</evidence>
<evidence type="ECO:0000313" key="2">
    <source>
        <dbReference type="EMBL" id="POH62467.1"/>
    </source>
</evidence>
<feature type="domain" description="SnoaL-like" evidence="1">
    <location>
        <begin position="16"/>
        <end position="110"/>
    </location>
</feature>
<dbReference type="EMBL" id="PPXD01000026">
    <property type="protein sequence ID" value="POH62467.1"/>
    <property type="molecule type" value="Genomic_DNA"/>
</dbReference>
<keyword evidence="3" id="KW-1185">Reference proteome</keyword>
<dbReference type="RefSeq" id="WP_088456768.1">
    <property type="nucleotide sequence ID" value="NZ_PPXD01000026.1"/>
</dbReference>
<reference evidence="2 3" key="1">
    <citation type="submission" date="2018-01" db="EMBL/GenBank/DDBJ databases">
        <title>Cryobacterium sp. nov., from glaciers in China.</title>
        <authorList>
            <person name="Liu Q."/>
            <person name="Xin Y.-H."/>
        </authorList>
    </citation>
    <scope>NUCLEOTIDE SEQUENCE [LARGE SCALE GENOMIC DNA]</scope>
    <source>
        <strain evidence="2 3">TMN-42</strain>
    </source>
</reference>
<protein>
    <recommendedName>
        <fullName evidence="1">SnoaL-like domain-containing protein</fullName>
    </recommendedName>
</protein>
<dbReference type="AlphaFoldDB" id="A0A2S3ZA97"/>
<dbReference type="Gene3D" id="3.10.450.50">
    <property type="match status" value="1"/>
</dbReference>
<sequence length="128" mass="14775">MNEPVDTPDATTRWMQGYLKAWSSNDPDHINALFTEDAEYYTDPFGEPRRGRPAIVAGWLDHADEPDSFTFEWSPLMITPEMSIIDGVTRYAAGPVYSNLWVIRFAPDGRAREFIEWWMDQARPTEDS</sequence>
<dbReference type="Pfam" id="PF12680">
    <property type="entry name" value="SnoaL_2"/>
    <property type="match status" value="1"/>
</dbReference>
<evidence type="ECO:0000259" key="1">
    <source>
        <dbReference type="Pfam" id="PF12680"/>
    </source>
</evidence>
<dbReference type="Proteomes" id="UP000237340">
    <property type="component" value="Unassembled WGS sequence"/>
</dbReference>
<name>A0A2S3ZA97_9MICO</name>
<dbReference type="InterPro" id="IPR032710">
    <property type="entry name" value="NTF2-like_dom_sf"/>
</dbReference>
<dbReference type="InterPro" id="IPR037401">
    <property type="entry name" value="SnoaL-like"/>
</dbReference>
<gene>
    <name evidence="2" type="ORF">C3B61_16580</name>
</gene>
<proteinExistence type="predicted"/>
<accession>A0A2S3ZA97</accession>